<evidence type="ECO:0000313" key="2">
    <source>
        <dbReference type="Proteomes" id="UP000051922"/>
    </source>
</evidence>
<dbReference type="PATRIC" id="fig|1423783.4.peg.1907"/>
<proteinExistence type="predicted"/>
<dbReference type="EMBL" id="AZFJ01000054">
    <property type="protein sequence ID" value="KRL85068.1"/>
    <property type="molecule type" value="Genomic_DNA"/>
</dbReference>
<sequence length="59" mass="6877">MEPIILYNLLAMASYLYYSDIVESQFFADMYSIYTAGKIPCGWRGKYPDGNLYIYSEVQ</sequence>
<reference evidence="1 2" key="1">
    <citation type="journal article" date="2015" name="Genome Announc.">
        <title>Expanding the biotechnology potential of lactobacilli through comparative genomics of 213 strains and associated genera.</title>
        <authorList>
            <person name="Sun Z."/>
            <person name="Harris H.M."/>
            <person name="McCann A."/>
            <person name="Guo C."/>
            <person name="Argimon S."/>
            <person name="Zhang W."/>
            <person name="Yang X."/>
            <person name="Jeffery I.B."/>
            <person name="Cooney J.C."/>
            <person name="Kagawa T.F."/>
            <person name="Liu W."/>
            <person name="Song Y."/>
            <person name="Salvetti E."/>
            <person name="Wrobel A."/>
            <person name="Rasinkangas P."/>
            <person name="Parkhill J."/>
            <person name="Rea M.C."/>
            <person name="O'Sullivan O."/>
            <person name="Ritari J."/>
            <person name="Douillard F.P."/>
            <person name="Paul Ross R."/>
            <person name="Yang R."/>
            <person name="Briner A.E."/>
            <person name="Felis G.E."/>
            <person name="de Vos W.M."/>
            <person name="Barrangou R."/>
            <person name="Klaenhammer T.R."/>
            <person name="Caufield P.W."/>
            <person name="Cui Y."/>
            <person name="Zhang H."/>
            <person name="O'Toole P.W."/>
        </authorList>
    </citation>
    <scope>NUCLEOTIDE SEQUENCE [LARGE SCALE GENOMIC DNA]</scope>
    <source>
        <strain evidence="1 2">DSM 15945</strain>
    </source>
</reference>
<gene>
    <name evidence="1" type="ORF">FC50_GL001862</name>
</gene>
<dbReference type="Proteomes" id="UP000051922">
    <property type="component" value="Unassembled WGS sequence"/>
</dbReference>
<protein>
    <submittedName>
        <fullName evidence="1">Uncharacterized protein</fullName>
    </submittedName>
</protein>
<organism evidence="1 2">
    <name type="scientific">Lacticaseibacillus pantheris DSM 15945 = JCM 12539 = NBRC 106106</name>
    <dbReference type="NCBI Taxonomy" id="1423783"/>
    <lineage>
        <taxon>Bacteria</taxon>
        <taxon>Bacillati</taxon>
        <taxon>Bacillota</taxon>
        <taxon>Bacilli</taxon>
        <taxon>Lactobacillales</taxon>
        <taxon>Lactobacillaceae</taxon>
        <taxon>Lacticaseibacillus</taxon>
    </lineage>
</organism>
<dbReference type="AlphaFoldDB" id="A0A0R1TV09"/>
<comment type="caution">
    <text evidence="1">The sequence shown here is derived from an EMBL/GenBank/DDBJ whole genome shotgun (WGS) entry which is preliminary data.</text>
</comment>
<accession>A0A0R1TV09</accession>
<evidence type="ECO:0000313" key="1">
    <source>
        <dbReference type="EMBL" id="KRL85068.1"/>
    </source>
</evidence>
<name>A0A0R1TV09_9LACO</name>
<keyword evidence="2" id="KW-1185">Reference proteome</keyword>